<dbReference type="EMBL" id="RDRA01000021">
    <property type="protein sequence ID" value="RXG89118.1"/>
    <property type="molecule type" value="Genomic_DNA"/>
</dbReference>
<dbReference type="Pfam" id="PF13817">
    <property type="entry name" value="DDE_Tnp_IS66_C"/>
    <property type="match status" value="1"/>
</dbReference>
<accession>A0A4Q0QMR5</accession>
<reference evidence="3 5" key="1">
    <citation type="submission" date="2018-11" db="EMBL/GenBank/DDBJ databases">
        <title>Bradyrhizobium sp. nov., isolated from effective nodules of peanut in China.</title>
        <authorList>
            <person name="Li Y."/>
        </authorList>
    </citation>
    <scope>NUCLEOTIDE SEQUENCE [LARGE SCALE GENOMIC DNA]</scope>
    <source>
        <strain evidence="3 5">CCBAU 51770</strain>
        <strain evidence="2 4">CCBAU 51781</strain>
    </source>
</reference>
<dbReference type="InterPro" id="IPR039552">
    <property type="entry name" value="IS66_C"/>
</dbReference>
<organism evidence="3 5">
    <name type="scientific">Bradyrhizobium zhanjiangense</name>
    <dbReference type="NCBI Taxonomy" id="1325107"/>
    <lineage>
        <taxon>Bacteria</taxon>
        <taxon>Pseudomonadati</taxon>
        <taxon>Pseudomonadota</taxon>
        <taxon>Alphaproteobacteria</taxon>
        <taxon>Hyphomicrobiales</taxon>
        <taxon>Nitrobacteraceae</taxon>
        <taxon>Bradyrhizobium</taxon>
    </lineage>
</organism>
<keyword evidence="4" id="KW-1185">Reference proteome</keyword>
<protein>
    <submittedName>
        <fullName evidence="3">Transposase domain-containing protein</fullName>
    </submittedName>
</protein>
<evidence type="ECO:0000313" key="4">
    <source>
        <dbReference type="Proteomes" id="UP000289946"/>
    </source>
</evidence>
<gene>
    <name evidence="3" type="ORF">EAS61_18070</name>
    <name evidence="2" type="ORF">EAS62_31595</name>
</gene>
<feature type="domain" description="Transposase IS66 C-terminal" evidence="1">
    <location>
        <begin position="46"/>
        <end position="83"/>
    </location>
</feature>
<evidence type="ECO:0000313" key="5">
    <source>
        <dbReference type="Proteomes" id="UP000290174"/>
    </source>
</evidence>
<dbReference type="Proteomes" id="UP000289946">
    <property type="component" value="Unassembled WGS sequence"/>
</dbReference>
<evidence type="ECO:0000313" key="3">
    <source>
        <dbReference type="EMBL" id="RXG95763.1"/>
    </source>
</evidence>
<dbReference type="Proteomes" id="UP000290174">
    <property type="component" value="Unassembled WGS sequence"/>
</dbReference>
<evidence type="ECO:0000313" key="2">
    <source>
        <dbReference type="EMBL" id="RXG89118.1"/>
    </source>
</evidence>
<name>A0A4Q0QMR5_9BRAD</name>
<evidence type="ECO:0000259" key="1">
    <source>
        <dbReference type="Pfam" id="PF13817"/>
    </source>
</evidence>
<proteinExistence type="predicted"/>
<sequence>MGRARSGRRYCSINWSWNLRSSRRPQLKMNFAGSDRGAEPAAVMATLIMTARLNDIDPKAWLADVLACIANIPQSRLCELWPWNWTPPASTLFTQARSYARP</sequence>
<comment type="caution">
    <text evidence="3">The sequence shown here is derived from an EMBL/GenBank/DDBJ whole genome shotgun (WGS) entry which is preliminary data.</text>
</comment>
<dbReference type="AlphaFoldDB" id="A0A4Q0QMR5"/>
<dbReference type="EMBL" id="RKMK01000015">
    <property type="protein sequence ID" value="RXG95763.1"/>
    <property type="molecule type" value="Genomic_DNA"/>
</dbReference>